<sequence>MEDVKRAKNFTSFDKHLLTDIASRYVQVIKTDATNVKMKKDAWEEVASKFNASNQSGKRTAKQLHALYDGMKKKARKNIADDKEGGGTYTPKTDIIDEKIVSMLKPQFQPLKNVHDFGTLFGYSINILLAMLYDDRPVIRTLAYKRILKARLTKKNDIRSFVVPDLNFEASDYTDLIAWETVEVTEPPLTFHIEDINSMIMKGVPPIQTFSGFPCHTQAVERTVKLVTEAAAAVFVLYKICLQDIFHCLKNATLSIVFQNDFLTSISKLNSDKEQIDPNNPIKLIYSVDPSK</sequence>
<dbReference type="Proteomes" id="UP001329430">
    <property type="component" value="Chromosome 2"/>
</dbReference>
<proteinExistence type="predicted"/>
<dbReference type="EMBL" id="JAVRBK010000002">
    <property type="protein sequence ID" value="KAK5648109.1"/>
    <property type="molecule type" value="Genomic_DNA"/>
</dbReference>
<evidence type="ECO:0000256" key="3">
    <source>
        <dbReference type="ARBA" id="ARBA00023015"/>
    </source>
</evidence>
<name>A0AAN7VQT9_9COLE</name>
<evidence type="ECO:0000256" key="4">
    <source>
        <dbReference type="ARBA" id="ARBA00023163"/>
    </source>
</evidence>
<evidence type="ECO:0000256" key="1">
    <source>
        <dbReference type="ARBA" id="ARBA00011764"/>
    </source>
</evidence>
<keyword evidence="3" id="KW-0805">Transcription regulation</keyword>
<dbReference type="PANTHER" id="PTHR46409">
    <property type="entry name" value="HTH PSQ-TYPE DOMAIN-CONTAINING PROTEIN"/>
    <property type="match status" value="1"/>
</dbReference>
<evidence type="ECO:0000313" key="7">
    <source>
        <dbReference type="EMBL" id="KAK5648109.1"/>
    </source>
</evidence>
<comment type="function">
    <text evidence="5">Involved in transvection phenomena (= synapsis-dependent gene expression), where the synaptic pairing of chromosomes carrying genes with which zeste interacts influences the expression of these genes. Zeste binds to DNA and stimulates transcription from a nearby promoter.</text>
</comment>
<comment type="caution">
    <text evidence="7">The sequence shown here is derived from an EMBL/GenBank/DDBJ whole genome shotgun (WGS) entry which is preliminary data.</text>
</comment>
<dbReference type="PANTHER" id="PTHR46409:SF1">
    <property type="entry name" value="HTH PSQ-TYPE DOMAIN-CONTAINING PROTEIN"/>
    <property type="match status" value="1"/>
</dbReference>
<gene>
    <name evidence="7" type="ORF">RI129_003001</name>
</gene>
<feature type="domain" description="Myb/SANT-like DNA-binding" evidence="6">
    <location>
        <begin position="6"/>
        <end position="81"/>
    </location>
</feature>
<dbReference type="AlphaFoldDB" id="A0AAN7VQT9"/>
<evidence type="ECO:0000259" key="6">
    <source>
        <dbReference type="Pfam" id="PF13873"/>
    </source>
</evidence>
<keyword evidence="8" id="KW-1185">Reference proteome</keyword>
<evidence type="ECO:0000256" key="2">
    <source>
        <dbReference type="ARBA" id="ARBA00016807"/>
    </source>
</evidence>
<comment type="subunit">
    <text evidence="1">Self-associates forming complexes of several hundred monomers.</text>
</comment>
<evidence type="ECO:0000256" key="5">
    <source>
        <dbReference type="ARBA" id="ARBA00025466"/>
    </source>
</evidence>
<keyword evidence="4" id="KW-0804">Transcription</keyword>
<dbReference type="Pfam" id="PF13873">
    <property type="entry name" value="Myb_DNA-bind_5"/>
    <property type="match status" value="1"/>
</dbReference>
<accession>A0AAN7VQT9</accession>
<reference evidence="7 8" key="1">
    <citation type="journal article" date="2024" name="Insects">
        <title>An Improved Chromosome-Level Genome Assembly of the Firefly Pyrocoelia pectoralis.</title>
        <authorList>
            <person name="Fu X."/>
            <person name="Meyer-Rochow V.B."/>
            <person name="Ballantyne L."/>
            <person name="Zhu X."/>
        </authorList>
    </citation>
    <scope>NUCLEOTIDE SEQUENCE [LARGE SCALE GENOMIC DNA]</scope>
    <source>
        <strain evidence="7">XCY_ONT2</strain>
    </source>
</reference>
<dbReference type="InterPro" id="IPR028002">
    <property type="entry name" value="Myb_DNA-bind_5"/>
</dbReference>
<protein>
    <recommendedName>
        <fullName evidence="2">Regulatory protein zeste</fullName>
    </recommendedName>
</protein>
<evidence type="ECO:0000313" key="8">
    <source>
        <dbReference type="Proteomes" id="UP001329430"/>
    </source>
</evidence>
<organism evidence="7 8">
    <name type="scientific">Pyrocoelia pectoralis</name>
    <dbReference type="NCBI Taxonomy" id="417401"/>
    <lineage>
        <taxon>Eukaryota</taxon>
        <taxon>Metazoa</taxon>
        <taxon>Ecdysozoa</taxon>
        <taxon>Arthropoda</taxon>
        <taxon>Hexapoda</taxon>
        <taxon>Insecta</taxon>
        <taxon>Pterygota</taxon>
        <taxon>Neoptera</taxon>
        <taxon>Endopterygota</taxon>
        <taxon>Coleoptera</taxon>
        <taxon>Polyphaga</taxon>
        <taxon>Elateriformia</taxon>
        <taxon>Elateroidea</taxon>
        <taxon>Lampyridae</taxon>
        <taxon>Lampyrinae</taxon>
        <taxon>Pyrocoelia</taxon>
    </lineage>
</organism>